<reference evidence="2 3" key="1">
    <citation type="submission" date="2019-02" db="EMBL/GenBank/DDBJ databases">
        <title>Genomic Encyclopedia of Type Strains, Phase IV (KMG-IV): sequencing the most valuable type-strain genomes for metagenomic binning, comparative biology and taxonomic classification.</title>
        <authorList>
            <person name="Goeker M."/>
        </authorList>
    </citation>
    <scope>NUCLEOTIDE SEQUENCE [LARGE SCALE GENOMIC DNA]</scope>
    <source>
        <strain evidence="2 3">DSM 17196</strain>
    </source>
</reference>
<proteinExistence type="predicted"/>
<organism evidence="2 3">
    <name type="scientific">Aquimarina brevivitae</name>
    <dbReference type="NCBI Taxonomy" id="323412"/>
    <lineage>
        <taxon>Bacteria</taxon>
        <taxon>Pseudomonadati</taxon>
        <taxon>Bacteroidota</taxon>
        <taxon>Flavobacteriia</taxon>
        <taxon>Flavobacteriales</taxon>
        <taxon>Flavobacteriaceae</taxon>
        <taxon>Aquimarina</taxon>
    </lineage>
</organism>
<dbReference type="EMBL" id="SGXE01000007">
    <property type="protein sequence ID" value="RZS90566.1"/>
    <property type="molecule type" value="Genomic_DNA"/>
</dbReference>
<evidence type="ECO:0000313" key="2">
    <source>
        <dbReference type="EMBL" id="RZS90566.1"/>
    </source>
</evidence>
<evidence type="ECO:0000313" key="3">
    <source>
        <dbReference type="Proteomes" id="UP000292262"/>
    </source>
</evidence>
<dbReference type="AlphaFoldDB" id="A0A4Q7NTQ3"/>
<comment type="caution">
    <text evidence="2">The sequence shown here is derived from an EMBL/GenBank/DDBJ whole genome shotgun (WGS) entry which is preliminary data.</text>
</comment>
<name>A0A4Q7NTQ3_9FLAO</name>
<keyword evidence="1" id="KW-0472">Membrane</keyword>
<feature type="transmembrane region" description="Helical" evidence="1">
    <location>
        <begin position="46"/>
        <end position="70"/>
    </location>
</feature>
<protein>
    <submittedName>
        <fullName evidence="2">Uncharacterized protein</fullName>
    </submittedName>
</protein>
<accession>A0A4Q7NTQ3</accession>
<sequence>MEITTTNPTNYKKWSFRFIVYLVLLNCVTFYLAINFNSALHNFERFIRNMSIATVVSILILIAGIVFTILSIKNKESKNYQFYISVIGFSFFIILSLLFLGLASLGY</sequence>
<evidence type="ECO:0000256" key="1">
    <source>
        <dbReference type="SAM" id="Phobius"/>
    </source>
</evidence>
<dbReference type="Proteomes" id="UP000292262">
    <property type="component" value="Unassembled WGS sequence"/>
</dbReference>
<feature type="transmembrane region" description="Helical" evidence="1">
    <location>
        <begin position="82"/>
        <end position="105"/>
    </location>
</feature>
<keyword evidence="1" id="KW-0812">Transmembrane</keyword>
<keyword evidence="3" id="KW-1185">Reference proteome</keyword>
<keyword evidence="1" id="KW-1133">Transmembrane helix</keyword>
<gene>
    <name evidence="2" type="ORF">EV197_3360</name>
</gene>
<feature type="transmembrane region" description="Helical" evidence="1">
    <location>
        <begin position="14"/>
        <end position="34"/>
    </location>
</feature>